<dbReference type="RefSeq" id="WP_158048829.1">
    <property type="nucleotide sequence ID" value="NZ_WAJR01000003.1"/>
</dbReference>
<proteinExistence type="inferred from homology"/>
<name>A0A6N6NN89_9ACTN</name>
<dbReference type="OrthoDB" id="9778118at2"/>
<accession>A0A6N6NN89</accession>
<dbReference type="Gene3D" id="3.40.50.1100">
    <property type="match status" value="2"/>
</dbReference>
<dbReference type="PANTHER" id="PTHR43515:SF1">
    <property type="entry name" value="THREONINE SYNTHASE-LIKE 1"/>
    <property type="match status" value="1"/>
</dbReference>
<dbReference type="Proteomes" id="UP000468668">
    <property type="component" value="Unassembled WGS sequence"/>
</dbReference>
<dbReference type="PANTHER" id="PTHR43515">
    <property type="entry name" value="THREONINE SYNTHASE-LIKE 1"/>
    <property type="match status" value="1"/>
</dbReference>
<keyword evidence="9" id="KW-1185">Reference proteome</keyword>
<evidence type="ECO:0000256" key="3">
    <source>
        <dbReference type="ARBA" id="ARBA00022898"/>
    </source>
</evidence>
<feature type="modified residue" description="N6-(pyridoxal phosphate)lysine" evidence="5">
    <location>
        <position position="126"/>
    </location>
</feature>
<dbReference type="NCBIfam" id="TIGR00260">
    <property type="entry name" value="thrC"/>
    <property type="match status" value="1"/>
</dbReference>
<dbReference type="AlphaFoldDB" id="A0A6N6NN89"/>
<dbReference type="EC" id="4.2.3.1" evidence="4"/>
<keyword evidence="8" id="KW-0456">Lyase</keyword>
<gene>
    <name evidence="8" type="ORF">F8C90_02245</name>
</gene>
<dbReference type="InterPro" id="IPR037158">
    <property type="entry name" value="Thr_synth_N_sf"/>
</dbReference>
<feature type="domain" description="Threonine synthase N-terminal" evidence="7">
    <location>
        <begin position="16"/>
        <end position="93"/>
    </location>
</feature>
<dbReference type="GO" id="GO:0004795">
    <property type="term" value="F:threonine synthase activity"/>
    <property type="evidence" value="ECO:0007669"/>
    <property type="project" value="UniProtKB-UniRule"/>
</dbReference>
<evidence type="ECO:0000256" key="2">
    <source>
        <dbReference type="ARBA" id="ARBA00005517"/>
    </source>
</evidence>
<dbReference type="SUPFAM" id="SSF53686">
    <property type="entry name" value="Tryptophan synthase beta subunit-like PLP-dependent enzymes"/>
    <property type="match status" value="1"/>
</dbReference>
<dbReference type="InterPro" id="IPR004450">
    <property type="entry name" value="Thr_synthase-like"/>
</dbReference>
<dbReference type="Pfam" id="PF14821">
    <property type="entry name" value="Thr_synth_N"/>
    <property type="match status" value="1"/>
</dbReference>
<dbReference type="InterPro" id="IPR001926">
    <property type="entry name" value="TrpB-like_PALP"/>
</dbReference>
<dbReference type="Gene3D" id="3.90.1380.10">
    <property type="entry name" value="Threonine synthase, N-terminal domain"/>
    <property type="match status" value="1"/>
</dbReference>
<organism evidence="8 9">
    <name type="scientific">Ellagibacter isourolithinifaciens</name>
    <dbReference type="NCBI Taxonomy" id="2137581"/>
    <lineage>
        <taxon>Bacteria</taxon>
        <taxon>Bacillati</taxon>
        <taxon>Actinomycetota</taxon>
        <taxon>Coriobacteriia</taxon>
        <taxon>Eggerthellales</taxon>
        <taxon>Eggerthellaceae</taxon>
        <taxon>Ellagibacter</taxon>
    </lineage>
</organism>
<dbReference type="GO" id="GO:0005737">
    <property type="term" value="C:cytoplasm"/>
    <property type="evidence" value="ECO:0007669"/>
    <property type="project" value="TreeGrafter"/>
</dbReference>
<dbReference type="Pfam" id="PF00291">
    <property type="entry name" value="PALP"/>
    <property type="match status" value="1"/>
</dbReference>
<dbReference type="GO" id="GO:0009088">
    <property type="term" value="P:threonine biosynthetic process"/>
    <property type="evidence" value="ECO:0007669"/>
    <property type="project" value="UniProtKB-UniRule"/>
</dbReference>
<keyword evidence="3 5" id="KW-0663">Pyridoxal phosphate</keyword>
<evidence type="ECO:0000256" key="5">
    <source>
        <dbReference type="PIRSR" id="PIRSR604450-51"/>
    </source>
</evidence>
<comment type="cofactor">
    <cofactor evidence="1 5">
        <name>pyridoxal 5'-phosphate</name>
        <dbReference type="ChEBI" id="CHEBI:597326"/>
    </cofactor>
</comment>
<dbReference type="InterPro" id="IPR029144">
    <property type="entry name" value="Thr_synth_N"/>
</dbReference>
<evidence type="ECO:0000256" key="1">
    <source>
        <dbReference type="ARBA" id="ARBA00001933"/>
    </source>
</evidence>
<dbReference type="EMBL" id="WAJR01000003">
    <property type="protein sequence ID" value="KAB1642020.1"/>
    <property type="molecule type" value="Genomic_DNA"/>
</dbReference>
<evidence type="ECO:0000259" key="6">
    <source>
        <dbReference type="Pfam" id="PF00291"/>
    </source>
</evidence>
<evidence type="ECO:0000259" key="7">
    <source>
        <dbReference type="Pfam" id="PF14821"/>
    </source>
</evidence>
<dbReference type="InterPro" id="IPR036052">
    <property type="entry name" value="TrpB-like_PALP_sf"/>
</dbReference>
<evidence type="ECO:0000313" key="8">
    <source>
        <dbReference type="EMBL" id="KAB1642020.1"/>
    </source>
</evidence>
<protein>
    <recommendedName>
        <fullName evidence="4">Threonine synthase</fullName>
        <ecNumber evidence="4">4.2.3.1</ecNumber>
    </recommendedName>
</protein>
<dbReference type="GeneID" id="98657220"/>
<evidence type="ECO:0000256" key="4">
    <source>
        <dbReference type="NCBIfam" id="TIGR00260"/>
    </source>
</evidence>
<sequence>MKDSFAPAAGVNENFYSDTRGLVSDPVPFTKAVIDGLAHGGGLYVPAHVPALLIDEICSLAEMPYSKRAATVYRAFGVDLPTERIEALMESAYGDQFDDERICPITSLDENTHVLELWHGPTSAFKDMALQCLPRFFSASAEALRERGELDHDFLILVATSGDTGKAALEGFKNAEHVRIGVLFPDGGVSDIQRKQMVTTTGDNVQVWGVHGNFDDCQTGVKNVFGNEAYAEKLLSEHNVTLSSANSINWGRLMPQIVYYISSYAELVAKGKVEAGKPIDVCVPTGNFGNILAAWYAKRMGTPIEMLFCASNENRVLTDFINTGTYDISERDFALTPSPSMDILVSSNLERQLFELSGRNAEAVRGWMSDLREKKCFRVDADTFAAVRAEFAADSVDNETCLSTIKEVFDANGYLIDPHTAVAYKVAEQLRGENPVLIASTAHWAKFGDNVYRALHGMAPGEPLPEEAAALSGCQLNELIADETGQHNVPANLATLDAAHVRFEEVIDNSTEDIEHAAAAFLGKTN</sequence>
<feature type="domain" description="Tryptophan synthase beta chain-like PALP" evidence="6">
    <location>
        <begin position="118"/>
        <end position="433"/>
    </location>
</feature>
<reference evidence="8 9" key="1">
    <citation type="submission" date="2019-09" db="EMBL/GenBank/DDBJ databases">
        <title>Whole genome shotgun sequencing (WGS) of Ellagibacter isourolithinifaciens DSM 104140(T) and Adlercreutzia muris DSM 29508(T).</title>
        <authorList>
            <person name="Stoll D.A."/>
            <person name="Danylec N."/>
            <person name="Huch M."/>
        </authorList>
    </citation>
    <scope>NUCLEOTIDE SEQUENCE [LARGE SCALE GENOMIC DNA]</scope>
    <source>
        <strain evidence="8 9">DSM 104140</strain>
    </source>
</reference>
<comment type="caution">
    <text evidence="8">The sequence shown here is derived from an EMBL/GenBank/DDBJ whole genome shotgun (WGS) entry which is preliminary data.</text>
</comment>
<dbReference type="CDD" id="cd01560">
    <property type="entry name" value="Thr-synth_2"/>
    <property type="match status" value="1"/>
</dbReference>
<evidence type="ECO:0000313" key="9">
    <source>
        <dbReference type="Proteomes" id="UP000468668"/>
    </source>
</evidence>
<comment type="similarity">
    <text evidence="2">Belongs to the threonine synthase family.</text>
</comment>